<dbReference type="STRING" id="1841610.A6X21_06400"/>
<dbReference type="Proteomes" id="UP000094828">
    <property type="component" value="Unassembled WGS sequence"/>
</dbReference>
<proteinExistence type="inferred from homology"/>
<dbReference type="PANTHER" id="PTHR32322">
    <property type="entry name" value="INNER MEMBRANE TRANSPORTER"/>
    <property type="match status" value="1"/>
</dbReference>
<feature type="transmembrane region" description="Helical" evidence="6">
    <location>
        <begin position="207"/>
        <end position="227"/>
    </location>
</feature>
<keyword evidence="5 6" id="KW-0472">Membrane</keyword>
<sequence length="338" mass="36234">MPYLLFLLICTVWGGSFILMKKANPVLEAITIGGWRVAGGAIALGLIFWWLGPSRTLRRKHLGPLVIVTLLGFTWPYVVQPWLVERNGSFIVGGSVSLNPLMTIFIAIPLLGVWPTQRQFWGVLAALSFLIVLFAGEIHKNLPLLDLAVLISVPLGYAFSNVIIRRTMKDANPLELTLVALAAAALILLPLAWFTESAAPDATRIDWITAIGAVAILGVAGTGLAMYGFNILIRDQGPLFAGMVTNLVPLWAFYWAWLDGEPLTLLQLVCVVGVLASVLVVQYRAAGAKSPAHAPVATSAIPPLEVTDEAKELVTVRSVSTSMPAPAREQLAAGGENG</sequence>
<dbReference type="SUPFAM" id="SSF103481">
    <property type="entry name" value="Multidrug resistance efflux transporter EmrE"/>
    <property type="match status" value="2"/>
</dbReference>
<keyword evidence="4 6" id="KW-1133">Transmembrane helix</keyword>
<feature type="transmembrane region" description="Helical" evidence="6">
    <location>
        <begin position="239"/>
        <end position="257"/>
    </location>
</feature>
<dbReference type="InterPro" id="IPR037185">
    <property type="entry name" value="EmrE-like"/>
</dbReference>
<evidence type="ECO:0000256" key="4">
    <source>
        <dbReference type="ARBA" id="ARBA00022989"/>
    </source>
</evidence>
<reference evidence="8 9" key="1">
    <citation type="submission" date="2016-05" db="EMBL/GenBank/DDBJ databases">
        <title>Genomic and physiological characterization of Planctopirus sp. isolated from fresh water lake.</title>
        <authorList>
            <person name="Subhash Y."/>
            <person name="Ramana C."/>
        </authorList>
    </citation>
    <scope>NUCLEOTIDE SEQUENCE [LARGE SCALE GENOMIC DNA]</scope>
    <source>
        <strain evidence="8 9">JC280</strain>
    </source>
</reference>
<evidence type="ECO:0000256" key="6">
    <source>
        <dbReference type="SAM" id="Phobius"/>
    </source>
</evidence>
<accession>A0A1C3E9U3</accession>
<evidence type="ECO:0000313" key="8">
    <source>
        <dbReference type="EMBL" id="ODA29969.1"/>
    </source>
</evidence>
<feature type="transmembrane region" description="Helical" evidence="6">
    <location>
        <begin position="30"/>
        <end position="50"/>
    </location>
</feature>
<evidence type="ECO:0000256" key="2">
    <source>
        <dbReference type="ARBA" id="ARBA00007362"/>
    </source>
</evidence>
<feature type="transmembrane region" description="Helical" evidence="6">
    <location>
        <begin position="176"/>
        <end position="195"/>
    </location>
</feature>
<dbReference type="RefSeq" id="WP_068848845.1">
    <property type="nucleotide sequence ID" value="NZ_LYDR01000116.1"/>
</dbReference>
<dbReference type="InterPro" id="IPR000620">
    <property type="entry name" value="EamA_dom"/>
</dbReference>
<feature type="transmembrane region" description="Helical" evidence="6">
    <location>
        <begin position="120"/>
        <end position="138"/>
    </location>
</feature>
<dbReference type="AlphaFoldDB" id="A0A1C3E9U3"/>
<protein>
    <recommendedName>
        <fullName evidence="7">EamA domain-containing protein</fullName>
    </recommendedName>
</protein>
<keyword evidence="3 6" id="KW-0812">Transmembrane</keyword>
<dbReference type="Pfam" id="PF00892">
    <property type="entry name" value="EamA"/>
    <property type="match status" value="2"/>
</dbReference>
<dbReference type="GO" id="GO:0016020">
    <property type="term" value="C:membrane"/>
    <property type="evidence" value="ECO:0007669"/>
    <property type="project" value="UniProtKB-SubCell"/>
</dbReference>
<evidence type="ECO:0000256" key="3">
    <source>
        <dbReference type="ARBA" id="ARBA00022692"/>
    </source>
</evidence>
<keyword evidence="9" id="KW-1185">Reference proteome</keyword>
<feature type="domain" description="EamA" evidence="7">
    <location>
        <begin position="3"/>
        <end position="133"/>
    </location>
</feature>
<evidence type="ECO:0000313" key="9">
    <source>
        <dbReference type="Proteomes" id="UP000094828"/>
    </source>
</evidence>
<dbReference type="InterPro" id="IPR050638">
    <property type="entry name" value="AA-Vitamin_Transporters"/>
</dbReference>
<comment type="caution">
    <text evidence="8">The sequence shown here is derived from an EMBL/GenBank/DDBJ whole genome shotgun (WGS) entry which is preliminary data.</text>
</comment>
<gene>
    <name evidence="8" type="ORF">A6X21_06400</name>
</gene>
<dbReference type="EMBL" id="LYDR01000116">
    <property type="protein sequence ID" value="ODA29969.1"/>
    <property type="molecule type" value="Genomic_DNA"/>
</dbReference>
<feature type="transmembrane region" description="Helical" evidence="6">
    <location>
        <begin position="90"/>
        <end position="113"/>
    </location>
</feature>
<organism evidence="8 9">
    <name type="scientific">Planctopirus hydrillae</name>
    <dbReference type="NCBI Taxonomy" id="1841610"/>
    <lineage>
        <taxon>Bacteria</taxon>
        <taxon>Pseudomonadati</taxon>
        <taxon>Planctomycetota</taxon>
        <taxon>Planctomycetia</taxon>
        <taxon>Planctomycetales</taxon>
        <taxon>Planctomycetaceae</taxon>
        <taxon>Planctopirus</taxon>
    </lineage>
</organism>
<dbReference type="OrthoDB" id="210761at2"/>
<comment type="similarity">
    <text evidence="2">Belongs to the EamA transporter family.</text>
</comment>
<feature type="transmembrane region" description="Helical" evidence="6">
    <location>
        <begin position="144"/>
        <end position="164"/>
    </location>
</feature>
<feature type="transmembrane region" description="Helical" evidence="6">
    <location>
        <begin position="263"/>
        <end position="281"/>
    </location>
</feature>
<feature type="transmembrane region" description="Helical" evidence="6">
    <location>
        <begin position="62"/>
        <end position="78"/>
    </location>
</feature>
<dbReference type="PANTHER" id="PTHR32322:SF2">
    <property type="entry name" value="EAMA DOMAIN-CONTAINING PROTEIN"/>
    <property type="match status" value="1"/>
</dbReference>
<name>A0A1C3E9U3_9PLAN</name>
<feature type="domain" description="EamA" evidence="7">
    <location>
        <begin position="150"/>
        <end position="281"/>
    </location>
</feature>
<evidence type="ECO:0000259" key="7">
    <source>
        <dbReference type="Pfam" id="PF00892"/>
    </source>
</evidence>
<evidence type="ECO:0000256" key="5">
    <source>
        <dbReference type="ARBA" id="ARBA00023136"/>
    </source>
</evidence>
<comment type="subcellular location">
    <subcellularLocation>
        <location evidence="1">Membrane</location>
        <topology evidence="1">Multi-pass membrane protein</topology>
    </subcellularLocation>
</comment>
<evidence type="ECO:0000256" key="1">
    <source>
        <dbReference type="ARBA" id="ARBA00004141"/>
    </source>
</evidence>